<dbReference type="GO" id="GO:0006571">
    <property type="term" value="P:tyrosine biosynthetic process"/>
    <property type="evidence" value="ECO:0007669"/>
    <property type="project" value="InterPro"/>
</dbReference>
<dbReference type="NCBIfam" id="NF006408">
    <property type="entry name" value="PRK08655.1-2"/>
    <property type="match status" value="1"/>
</dbReference>
<evidence type="ECO:0000313" key="3">
    <source>
        <dbReference type="EMBL" id="PWB85624.1"/>
    </source>
</evidence>
<dbReference type="InterPro" id="IPR036291">
    <property type="entry name" value="NAD(P)-bd_dom_sf"/>
</dbReference>
<dbReference type="InterPro" id="IPR005121">
    <property type="entry name" value="Fdx_antiC-bd"/>
</dbReference>
<proteinExistence type="predicted"/>
<dbReference type="PANTHER" id="PTHR21363">
    <property type="entry name" value="PREPHENATE DEHYDROGENASE"/>
    <property type="match status" value="1"/>
</dbReference>
<dbReference type="GO" id="GO:0070403">
    <property type="term" value="F:NAD+ binding"/>
    <property type="evidence" value="ECO:0007669"/>
    <property type="project" value="InterPro"/>
</dbReference>
<evidence type="ECO:0000256" key="1">
    <source>
        <dbReference type="ARBA" id="ARBA00023002"/>
    </source>
</evidence>
<dbReference type="SUPFAM" id="SSF48179">
    <property type="entry name" value="6-phosphogluconate dehydrogenase C-terminal domain-like"/>
    <property type="match status" value="1"/>
</dbReference>
<dbReference type="Pfam" id="PF02153">
    <property type="entry name" value="PDH_N"/>
    <property type="match status" value="1"/>
</dbReference>
<dbReference type="InterPro" id="IPR036690">
    <property type="entry name" value="Fdx_antiC-bd_sf"/>
</dbReference>
<dbReference type="SMART" id="SM00896">
    <property type="entry name" value="FDX-ACB"/>
    <property type="match status" value="1"/>
</dbReference>
<dbReference type="InterPro" id="IPR046826">
    <property type="entry name" value="PDH_N"/>
</dbReference>
<dbReference type="InterPro" id="IPR008927">
    <property type="entry name" value="6-PGluconate_DH-like_C_sf"/>
</dbReference>
<dbReference type="GO" id="GO:0004665">
    <property type="term" value="F:prephenate dehydrogenase (NADP+) activity"/>
    <property type="evidence" value="ECO:0007669"/>
    <property type="project" value="InterPro"/>
</dbReference>
<keyword evidence="1" id="KW-0560">Oxidoreductase</keyword>
<dbReference type="SUPFAM" id="SSF54991">
    <property type="entry name" value="Anticodon-binding domain of PheRS"/>
    <property type="match status" value="1"/>
</dbReference>
<dbReference type="Gene3D" id="3.40.50.720">
    <property type="entry name" value="NAD(P)-binding Rossmann-like Domain"/>
    <property type="match status" value="1"/>
</dbReference>
<keyword evidence="4" id="KW-1185">Reference proteome</keyword>
<sequence>MNYKNNLVIKMNVGIIGGSDGLGKTLIYYFRDEFEVYISARDHKKGRKVASDLNVNYIESNEGLANISDILVISVPIESTCDVIREVAPFMKAGSLMVDVTSVKEGPSRTMAEALPDSVEYIPTHPVFGPRTTRLDNQVIVLTADKKGKWYPKVYDYLAGKNMRIIEASAEKHDFMMSIVQVLTHFSFISTASAIEKLKVNISETEDYESPIYNLMIDMIARIVSQNPYLTYNIQSMNENGETVRNTFAEAVNELKDVINNNDEDEFVKIAIRATKNMGDITNALGRSDKAIGALSYEYTYLNNSIGQEVGLKHIYSGTIHVGILEDIDGKTAILRNGTKIKKLRIANIRILLPEELHQWKIENWNTVTRSISCVFPKNVNVEIIQKTVLMHDNLLDIRLTDAYNGPQIDDRSISLTFEVTALTKEDIERVKELFTAFGGVIR</sequence>
<name>A0A315XKQ4_9EURY</name>
<dbReference type="Gene3D" id="1.10.3660.10">
    <property type="entry name" value="6-phosphogluconate dehydrogenase C-terminal like domain"/>
    <property type="match status" value="1"/>
</dbReference>
<organism evidence="3 4">
    <name type="scientific">Methanobrevibacter thaueri</name>
    <dbReference type="NCBI Taxonomy" id="190975"/>
    <lineage>
        <taxon>Archaea</taxon>
        <taxon>Methanobacteriati</taxon>
        <taxon>Methanobacteriota</taxon>
        <taxon>Methanomada group</taxon>
        <taxon>Methanobacteria</taxon>
        <taxon>Methanobacteriales</taxon>
        <taxon>Methanobacteriaceae</taxon>
        <taxon>Methanobrevibacter</taxon>
    </lineage>
</organism>
<evidence type="ECO:0000313" key="4">
    <source>
        <dbReference type="Proteomes" id="UP000251717"/>
    </source>
</evidence>
<dbReference type="Proteomes" id="UP000251717">
    <property type="component" value="Unassembled WGS sequence"/>
</dbReference>
<dbReference type="GO" id="GO:0008977">
    <property type="term" value="F:prephenate dehydrogenase (NAD+) activity"/>
    <property type="evidence" value="ECO:0007669"/>
    <property type="project" value="InterPro"/>
</dbReference>
<protein>
    <submittedName>
        <fullName evidence="3">T-protein</fullName>
    </submittedName>
</protein>
<dbReference type="AlphaFoldDB" id="A0A315XKQ4"/>
<dbReference type="PANTHER" id="PTHR21363:SF0">
    <property type="entry name" value="PREPHENATE DEHYDROGENASE [NADP(+)]"/>
    <property type="match status" value="1"/>
</dbReference>
<reference evidence="3 4" key="1">
    <citation type="submission" date="2017-03" db="EMBL/GenBank/DDBJ databases">
        <title>Genome sequence of Methanobrevibacter thaueri.</title>
        <authorList>
            <person name="Poehlein A."/>
            <person name="Seedorf H."/>
            <person name="Daniel R."/>
        </authorList>
    </citation>
    <scope>NUCLEOTIDE SEQUENCE [LARGE SCALE GENOMIC DNA]</scope>
    <source>
        <strain evidence="3 4">DSM 11995</strain>
    </source>
</reference>
<accession>A0A315XKQ4</accession>
<evidence type="ECO:0000259" key="2">
    <source>
        <dbReference type="PROSITE" id="PS51176"/>
    </source>
</evidence>
<dbReference type="Pfam" id="PF20463">
    <property type="entry name" value="PDH_C"/>
    <property type="match status" value="1"/>
</dbReference>
<dbReference type="InterPro" id="IPR003099">
    <property type="entry name" value="Prephen_DH"/>
</dbReference>
<dbReference type="PROSITE" id="PS51176">
    <property type="entry name" value="PDH_ADH"/>
    <property type="match status" value="1"/>
</dbReference>
<dbReference type="InterPro" id="IPR050812">
    <property type="entry name" value="Preph/Arog_dehydrog"/>
</dbReference>
<dbReference type="SUPFAM" id="SSF51735">
    <property type="entry name" value="NAD(P)-binding Rossmann-fold domains"/>
    <property type="match status" value="1"/>
</dbReference>
<dbReference type="EMBL" id="MZGS01000026">
    <property type="protein sequence ID" value="PWB85624.1"/>
    <property type="molecule type" value="Genomic_DNA"/>
</dbReference>
<gene>
    <name evidence="3" type="primary">tyrA</name>
    <name evidence="3" type="ORF">MBBTH_16620</name>
</gene>
<dbReference type="InterPro" id="IPR046825">
    <property type="entry name" value="PDH_C"/>
</dbReference>
<comment type="caution">
    <text evidence="3">The sequence shown here is derived from an EMBL/GenBank/DDBJ whole genome shotgun (WGS) entry which is preliminary data.</text>
</comment>
<feature type="domain" description="Prephenate/arogenate dehydrogenase" evidence="2">
    <location>
        <begin position="11"/>
        <end position="289"/>
    </location>
</feature>